<protein>
    <submittedName>
        <fullName evidence="3">Pilus assembly protein</fullName>
    </submittedName>
</protein>
<accession>A0ABX7SKY7</accession>
<name>A0ABX7SKY7_9CAUL</name>
<keyword evidence="4" id="KW-1185">Reference proteome</keyword>
<feature type="domain" description="TadE-like" evidence="2">
    <location>
        <begin position="16"/>
        <end position="58"/>
    </location>
</feature>
<evidence type="ECO:0000256" key="1">
    <source>
        <dbReference type="SAM" id="Phobius"/>
    </source>
</evidence>
<dbReference type="Proteomes" id="UP000663942">
    <property type="component" value="Chromosome"/>
</dbReference>
<dbReference type="InterPro" id="IPR012495">
    <property type="entry name" value="TadE-like_dom"/>
</dbReference>
<evidence type="ECO:0000259" key="2">
    <source>
        <dbReference type="Pfam" id="PF07811"/>
    </source>
</evidence>
<dbReference type="Pfam" id="PF07811">
    <property type="entry name" value="TadE"/>
    <property type="match status" value="1"/>
</dbReference>
<reference evidence="3 4" key="1">
    <citation type="submission" date="2020-09" db="EMBL/GenBank/DDBJ databases">
        <title>Brevundimonas sp. LVF1 isolated from an oligotrophic pond in Goettingen, Germany.</title>
        <authorList>
            <person name="Friedrich I."/>
            <person name="Klassen A."/>
            <person name="Neubauer H."/>
            <person name="Schneider D."/>
            <person name="Hertel R."/>
            <person name="Daniel R."/>
        </authorList>
    </citation>
    <scope>NUCLEOTIDE SEQUENCE [LARGE SCALE GENOMIC DNA]</scope>
    <source>
        <strain evidence="3 4">LVF1</strain>
    </source>
</reference>
<organism evidence="3 4">
    <name type="scientific">Brevundimonas pondensis</name>
    <dbReference type="NCBI Taxonomy" id="2774189"/>
    <lineage>
        <taxon>Bacteria</taxon>
        <taxon>Pseudomonadati</taxon>
        <taxon>Pseudomonadota</taxon>
        <taxon>Alphaproteobacteria</taxon>
        <taxon>Caulobacterales</taxon>
        <taxon>Caulobacteraceae</taxon>
        <taxon>Brevundimonas</taxon>
    </lineage>
</organism>
<sequence length="140" mass="14991">MKRLGLLSRLRHDRRGVAAIEFAMVAPLLILLMSGLLIYGSWFWMAHSVQSLASEGARAAIAGLDRAEREQLAVDFVTAQVGDLGLRPEQASVSVDAAGSAIRVTVAYDAADHPLMALSGLVPSPPRIIRRTAVVRLGGY</sequence>
<keyword evidence="1" id="KW-0812">Transmembrane</keyword>
<evidence type="ECO:0000313" key="4">
    <source>
        <dbReference type="Proteomes" id="UP000663942"/>
    </source>
</evidence>
<evidence type="ECO:0000313" key="3">
    <source>
        <dbReference type="EMBL" id="QTC88019.1"/>
    </source>
</evidence>
<keyword evidence="1" id="KW-1133">Transmembrane helix</keyword>
<gene>
    <name evidence="3" type="ORF">IFE19_01015</name>
</gene>
<proteinExistence type="predicted"/>
<dbReference type="RefSeq" id="WP_207824927.1">
    <property type="nucleotide sequence ID" value="NZ_CP062006.1"/>
</dbReference>
<dbReference type="EMBL" id="CP062006">
    <property type="protein sequence ID" value="QTC88019.1"/>
    <property type="molecule type" value="Genomic_DNA"/>
</dbReference>
<keyword evidence="1" id="KW-0472">Membrane</keyword>
<feature type="transmembrane region" description="Helical" evidence="1">
    <location>
        <begin position="20"/>
        <end position="45"/>
    </location>
</feature>